<feature type="compositionally biased region" description="Low complexity" evidence="1">
    <location>
        <begin position="105"/>
        <end position="119"/>
    </location>
</feature>
<feature type="compositionally biased region" description="Low complexity" evidence="1">
    <location>
        <begin position="1147"/>
        <end position="1176"/>
    </location>
</feature>
<feature type="compositionally biased region" description="Basic residues" evidence="1">
    <location>
        <begin position="1"/>
        <end position="15"/>
    </location>
</feature>
<dbReference type="Proteomes" id="UP000006514">
    <property type="component" value="Unassembled WGS sequence"/>
</dbReference>
<protein>
    <submittedName>
        <fullName evidence="2">Uncharacterized protein</fullName>
    </submittedName>
</protein>
<evidence type="ECO:0000313" key="2">
    <source>
        <dbReference type="EMBL" id="EJD33519.1"/>
    </source>
</evidence>
<dbReference type="AlphaFoldDB" id="J0D491"/>
<feature type="region of interest" description="Disordered" evidence="1">
    <location>
        <begin position="410"/>
        <end position="430"/>
    </location>
</feature>
<feature type="compositionally biased region" description="Pro residues" evidence="1">
    <location>
        <begin position="929"/>
        <end position="938"/>
    </location>
</feature>
<organism evidence="2 3">
    <name type="scientific">Auricularia subglabra (strain TFB-10046 / SS5)</name>
    <name type="common">White-rot fungus</name>
    <name type="synonym">Auricularia delicata (strain TFB10046)</name>
    <dbReference type="NCBI Taxonomy" id="717982"/>
    <lineage>
        <taxon>Eukaryota</taxon>
        <taxon>Fungi</taxon>
        <taxon>Dikarya</taxon>
        <taxon>Basidiomycota</taxon>
        <taxon>Agaricomycotina</taxon>
        <taxon>Agaricomycetes</taxon>
        <taxon>Auriculariales</taxon>
        <taxon>Auriculariaceae</taxon>
        <taxon>Auricularia</taxon>
    </lineage>
</organism>
<gene>
    <name evidence="2" type="ORF">AURDEDRAFT_177394</name>
</gene>
<proteinExistence type="predicted"/>
<dbReference type="InParanoid" id="J0D491"/>
<evidence type="ECO:0000256" key="1">
    <source>
        <dbReference type="SAM" id="MobiDB-lite"/>
    </source>
</evidence>
<feature type="compositionally biased region" description="Pro residues" evidence="1">
    <location>
        <begin position="416"/>
        <end position="425"/>
    </location>
</feature>
<dbReference type="KEGG" id="adl:AURDEDRAFT_177394"/>
<dbReference type="EMBL" id="JH688190">
    <property type="protein sequence ID" value="EJD33519.1"/>
    <property type="molecule type" value="Genomic_DNA"/>
</dbReference>
<feature type="region of interest" description="Disordered" evidence="1">
    <location>
        <begin position="1145"/>
        <end position="1196"/>
    </location>
</feature>
<feature type="compositionally biased region" description="Polar residues" evidence="1">
    <location>
        <begin position="44"/>
        <end position="61"/>
    </location>
</feature>
<feature type="region of interest" description="Disordered" evidence="1">
    <location>
        <begin position="1"/>
        <end position="127"/>
    </location>
</feature>
<accession>J0D491</accession>
<sequence length="1196" mass="136043">MAAKRRALSTTKHGHATPSRRDGRVSRVPSLSQQLDEADRRASSTRSPVTPRTNRRISPSFSILPARFSSPSDDDDEEESFTRIFTRQRVYTPSSSHSRKSVKMRASSPEPVSPVRSPATSESHATNAQRTIAQLPARTGPFMTRKVDINIELITSKSLDFNVAVSGAWLTWANIQSRVASLFSDGEFGLDLFDERVGKWRQCGLDGSVNLLAAQVLVRGRVVHAHAQSLDNIDIATTDFDSSPVPILFVLFALRPRVASRSSPCPCAAMDFVDLFSSFNSTMSSTLRTASPRTSIDGGFHQSSFLISQSLHLARPHGAPNLRDEEPVSGSEDEDPNIVTENPDIVIQTVHSTEVVPLKTIAFSLDILEQFPLPDPSYRPTIHRVPEPEPEVQLVPDGWEKFIPRGMTAQQYYDNTPPPSPPPSEPETYDPKSFVFQVSEHDEDHGYNRGDRDSWGHFFTRCILFEEQMAKDSKELRRPRVIKTRYNLRLPLRPPRPKLPVNEKFREWFEPFYRQEHYRFSTNYMPGQDFETEAEWWSAMERFYEEAQRWILIRKNEKVLVTMCLLADDNESHAQWLRNQVPDDSVDLFARILPRRIRSDILLADPVAPPRLRPFSFWKFTTLEPPPGYNKADRLHIWTNTDYIPQLPINSHPIMRVDGHFAQQEATRYVQWHVMGQWHMPFIPTCRDGNIAKRLHTNLERALEFYRIELPRHFVSRDNGITWSPDRHLAAALNQYWKKIMGQVTALPVPPVLIAARPFNAEEKGAAALQYLLDQELKPKALHEVFASWQRCTAELRGWVNYIDSRDWLENYGPRNNGRRPVAADQRVVGYRKNVRGVCTYDPEIAARYAQFCGPVWLVISASTKFWTAGGEADWINMLPPYECETRIYEGTETGQRAPYLNGLQEYSTAAESEDYYEIPDITQEPYETVPPPMPPPTESSSSRPIDVARGAKRSGGPGDAQGAPEGNPRKKHKATRPKYPEDRLLKEWPPWWPSYWGVAYAAVTSTPIPDDQRARTLREDADFPVIVDNTKFGFFASPVPEQFGGEIQRKTLPSTVSRMLRSYVSYRSYLLFALSSNLACNIQRWTSKDWKDIMSCHINQPHQLQYLQRLGLEAEIDPAMIEYVPAPDEGLYAIPPAFLDDTFLESSTSSPSSPSSSSAQLPPSTAPTTRATTPAGSRYHDDDDYYDDDDDDIDI</sequence>
<reference evidence="3" key="1">
    <citation type="journal article" date="2012" name="Science">
        <title>The Paleozoic origin of enzymatic lignin decomposition reconstructed from 31 fungal genomes.</title>
        <authorList>
            <person name="Floudas D."/>
            <person name="Binder M."/>
            <person name="Riley R."/>
            <person name="Barry K."/>
            <person name="Blanchette R.A."/>
            <person name="Henrissat B."/>
            <person name="Martinez A.T."/>
            <person name="Otillar R."/>
            <person name="Spatafora J.W."/>
            <person name="Yadav J.S."/>
            <person name="Aerts A."/>
            <person name="Benoit I."/>
            <person name="Boyd A."/>
            <person name="Carlson A."/>
            <person name="Copeland A."/>
            <person name="Coutinho P.M."/>
            <person name="de Vries R.P."/>
            <person name="Ferreira P."/>
            <person name="Findley K."/>
            <person name="Foster B."/>
            <person name="Gaskell J."/>
            <person name="Glotzer D."/>
            <person name="Gorecki P."/>
            <person name="Heitman J."/>
            <person name="Hesse C."/>
            <person name="Hori C."/>
            <person name="Igarashi K."/>
            <person name="Jurgens J.A."/>
            <person name="Kallen N."/>
            <person name="Kersten P."/>
            <person name="Kohler A."/>
            <person name="Kuees U."/>
            <person name="Kumar T.K.A."/>
            <person name="Kuo A."/>
            <person name="LaButti K."/>
            <person name="Larrondo L.F."/>
            <person name="Lindquist E."/>
            <person name="Ling A."/>
            <person name="Lombard V."/>
            <person name="Lucas S."/>
            <person name="Lundell T."/>
            <person name="Martin R."/>
            <person name="McLaughlin D.J."/>
            <person name="Morgenstern I."/>
            <person name="Morin E."/>
            <person name="Murat C."/>
            <person name="Nagy L.G."/>
            <person name="Nolan M."/>
            <person name="Ohm R.A."/>
            <person name="Patyshakuliyeva A."/>
            <person name="Rokas A."/>
            <person name="Ruiz-Duenas F.J."/>
            <person name="Sabat G."/>
            <person name="Salamov A."/>
            <person name="Samejima M."/>
            <person name="Schmutz J."/>
            <person name="Slot J.C."/>
            <person name="St John F."/>
            <person name="Stenlid J."/>
            <person name="Sun H."/>
            <person name="Sun S."/>
            <person name="Syed K."/>
            <person name="Tsang A."/>
            <person name="Wiebenga A."/>
            <person name="Young D."/>
            <person name="Pisabarro A."/>
            <person name="Eastwood D.C."/>
            <person name="Martin F."/>
            <person name="Cullen D."/>
            <person name="Grigoriev I.V."/>
            <person name="Hibbett D.S."/>
        </authorList>
    </citation>
    <scope>NUCLEOTIDE SEQUENCE [LARGE SCALE GENOMIC DNA]</scope>
    <source>
        <strain evidence="3">TFB10046</strain>
    </source>
</reference>
<feature type="compositionally biased region" description="Acidic residues" evidence="1">
    <location>
        <begin position="1183"/>
        <end position="1196"/>
    </location>
</feature>
<feature type="region of interest" description="Disordered" evidence="1">
    <location>
        <begin position="316"/>
        <end position="339"/>
    </location>
</feature>
<name>J0D491_AURST</name>
<feature type="region of interest" description="Disordered" evidence="1">
    <location>
        <begin position="925"/>
        <end position="979"/>
    </location>
</feature>
<evidence type="ECO:0000313" key="3">
    <source>
        <dbReference type="Proteomes" id="UP000006514"/>
    </source>
</evidence>
<feature type="compositionally biased region" description="Polar residues" evidence="1">
    <location>
        <begin position="83"/>
        <end position="96"/>
    </location>
</feature>
<keyword evidence="3" id="KW-1185">Reference proteome</keyword>